<comment type="caution">
    <text evidence="2">The sequence shown here is derived from an EMBL/GenBank/DDBJ whole genome shotgun (WGS) entry which is preliminary data.</text>
</comment>
<evidence type="ECO:0008006" key="4">
    <source>
        <dbReference type="Google" id="ProtNLM"/>
    </source>
</evidence>
<gene>
    <name evidence="2" type="ORF">LVIROSA_LOCUS1970</name>
</gene>
<evidence type="ECO:0000313" key="2">
    <source>
        <dbReference type="EMBL" id="CAH1414034.1"/>
    </source>
</evidence>
<feature type="compositionally biased region" description="Gly residues" evidence="1">
    <location>
        <begin position="43"/>
        <end position="58"/>
    </location>
</feature>
<accession>A0AAU9LQM3</accession>
<keyword evidence="3" id="KW-1185">Reference proteome</keyword>
<name>A0AAU9LQM3_9ASTR</name>
<evidence type="ECO:0000256" key="1">
    <source>
        <dbReference type="SAM" id="MobiDB-lite"/>
    </source>
</evidence>
<protein>
    <recommendedName>
        <fullName evidence="4">Glycine-rich protein</fullName>
    </recommendedName>
</protein>
<sequence>MEKNLISMAREIEKLRGEQMRTRGLGGGGYGMLNGSPDMRYHPGGGYGGGGGGGGGWGSYEHRGPPRY</sequence>
<evidence type="ECO:0000313" key="3">
    <source>
        <dbReference type="Proteomes" id="UP001157418"/>
    </source>
</evidence>
<dbReference type="Proteomes" id="UP001157418">
    <property type="component" value="Unassembled WGS sequence"/>
</dbReference>
<organism evidence="2 3">
    <name type="scientific">Lactuca virosa</name>
    <dbReference type="NCBI Taxonomy" id="75947"/>
    <lineage>
        <taxon>Eukaryota</taxon>
        <taxon>Viridiplantae</taxon>
        <taxon>Streptophyta</taxon>
        <taxon>Embryophyta</taxon>
        <taxon>Tracheophyta</taxon>
        <taxon>Spermatophyta</taxon>
        <taxon>Magnoliopsida</taxon>
        <taxon>eudicotyledons</taxon>
        <taxon>Gunneridae</taxon>
        <taxon>Pentapetalae</taxon>
        <taxon>asterids</taxon>
        <taxon>campanulids</taxon>
        <taxon>Asterales</taxon>
        <taxon>Asteraceae</taxon>
        <taxon>Cichorioideae</taxon>
        <taxon>Cichorieae</taxon>
        <taxon>Lactucinae</taxon>
        <taxon>Lactuca</taxon>
    </lineage>
</organism>
<feature type="region of interest" description="Disordered" evidence="1">
    <location>
        <begin position="41"/>
        <end position="68"/>
    </location>
</feature>
<proteinExistence type="predicted"/>
<dbReference type="EMBL" id="CAKMRJ010000001">
    <property type="protein sequence ID" value="CAH1414034.1"/>
    <property type="molecule type" value="Genomic_DNA"/>
</dbReference>
<dbReference type="AlphaFoldDB" id="A0AAU9LQM3"/>
<reference evidence="2 3" key="1">
    <citation type="submission" date="2022-01" db="EMBL/GenBank/DDBJ databases">
        <authorList>
            <person name="Xiong W."/>
            <person name="Schranz E."/>
        </authorList>
    </citation>
    <scope>NUCLEOTIDE SEQUENCE [LARGE SCALE GENOMIC DNA]</scope>
</reference>